<organism evidence="1 2">
    <name type="scientific">Ruminiclostridium hungatei</name>
    <name type="common">Clostridium hungatei</name>
    <dbReference type="NCBI Taxonomy" id="48256"/>
    <lineage>
        <taxon>Bacteria</taxon>
        <taxon>Bacillati</taxon>
        <taxon>Bacillota</taxon>
        <taxon>Clostridia</taxon>
        <taxon>Eubacteriales</taxon>
        <taxon>Oscillospiraceae</taxon>
        <taxon>Ruminiclostridium</taxon>
    </lineage>
</organism>
<dbReference type="RefSeq" id="WP_080063505.1">
    <property type="nucleotide sequence ID" value="NZ_MZGX01000005.1"/>
</dbReference>
<accession>A0A1V4SPJ2</accession>
<comment type="caution">
    <text evidence="1">The sequence shown here is derived from an EMBL/GenBank/DDBJ whole genome shotgun (WGS) entry which is preliminary data.</text>
</comment>
<dbReference type="Proteomes" id="UP000191554">
    <property type="component" value="Unassembled WGS sequence"/>
</dbReference>
<dbReference type="STRING" id="48256.CLHUN_10540"/>
<dbReference type="AlphaFoldDB" id="A0A1V4SPJ2"/>
<reference evidence="1 2" key="1">
    <citation type="submission" date="2017-03" db="EMBL/GenBank/DDBJ databases">
        <title>Genome sequence of Clostridium hungatei DSM 14427.</title>
        <authorList>
            <person name="Poehlein A."/>
            <person name="Daniel R."/>
        </authorList>
    </citation>
    <scope>NUCLEOTIDE SEQUENCE [LARGE SCALE GENOMIC DNA]</scope>
    <source>
        <strain evidence="1 2">DSM 14427</strain>
    </source>
</reference>
<name>A0A1V4SPJ2_RUMHU</name>
<evidence type="ECO:0000313" key="1">
    <source>
        <dbReference type="EMBL" id="OPX45167.1"/>
    </source>
</evidence>
<protein>
    <submittedName>
        <fullName evidence="1">Uncharacterized protein</fullName>
    </submittedName>
</protein>
<dbReference type="EMBL" id="MZGX01000005">
    <property type="protein sequence ID" value="OPX45167.1"/>
    <property type="molecule type" value="Genomic_DNA"/>
</dbReference>
<sequence>MVKGFESKTQFDYLYDALAQKYPGLVAKNSDSSVFQFSQMPIAANWVTGNDPTAYDIANGVPLNLDGFYVKGDQLDTSYSTLIRSLKPKLGDDNLAYQGLKKDSDDLTNEFQAIADNANKAYYIWAANNTNPNGTVSSKSEWLNDPLGGKSWGDKLNNIQKQVDEVSNEMSEILKSMDAALSDTLANLGTDTMPISRGGTAIKVPSVTLGGNLSGDKLRWDSYPKGQYDFDVVINADSVIESPWKTVYSTKVVQKCWSTSVETKVDTFRIITDNHYNLKVQAVGIQGYQITRGRWYNPAFVTPDAQIVQGATSLTNDSFFGLNGCLHMIPESILVMYKPTITLTISSQTYKQQFEANANLDINWIEMIGFRFSFNGLASLQPVDNGDNTVTLTFRSPDNAVPQILGVTSKVEFNGNK</sequence>
<keyword evidence="2" id="KW-1185">Reference proteome</keyword>
<evidence type="ECO:0000313" key="2">
    <source>
        <dbReference type="Proteomes" id="UP000191554"/>
    </source>
</evidence>
<dbReference type="OrthoDB" id="3078221at2"/>
<proteinExistence type="predicted"/>
<gene>
    <name evidence="1" type="ORF">CLHUN_10540</name>
</gene>